<dbReference type="InterPro" id="IPR036610">
    <property type="entry name" value="PEBP-like_sf"/>
</dbReference>
<dbReference type="InterPro" id="IPR035810">
    <property type="entry name" value="PEBP_euk"/>
</dbReference>
<dbReference type="PANTHER" id="PTHR11362">
    <property type="entry name" value="PHOSPHATIDYLETHANOLAMINE-BINDING PROTEIN"/>
    <property type="match status" value="1"/>
</dbReference>
<gene>
    <name evidence="1" type="ORF">Pmani_006656</name>
</gene>
<evidence type="ECO:0000313" key="2">
    <source>
        <dbReference type="Proteomes" id="UP001292094"/>
    </source>
</evidence>
<dbReference type="Proteomes" id="UP001292094">
    <property type="component" value="Unassembled WGS sequence"/>
</dbReference>
<dbReference type="Pfam" id="PF01161">
    <property type="entry name" value="PBP"/>
    <property type="match status" value="1"/>
</dbReference>
<keyword evidence="2" id="KW-1185">Reference proteome</keyword>
<dbReference type="CDD" id="cd00866">
    <property type="entry name" value="PEBP_euk"/>
    <property type="match status" value="1"/>
</dbReference>
<dbReference type="Gene3D" id="3.90.280.10">
    <property type="entry name" value="PEBP-like"/>
    <property type="match status" value="1"/>
</dbReference>
<name>A0AAE1QA22_9EUCA</name>
<reference evidence="1" key="1">
    <citation type="submission" date="2023-11" db="EMBL/GenBank/DDBJ databases">
        <title>Genome assemblies of two species of porcelain crab, Petrolisthes cinctipes and Petrolisthes manimaculis (Anomura: Porcellanidae).</title>
        <authorList>
            <person name="Angst P."/>
        </authorList>
    </citation>
    <scope>NUCLEOTIDE SEQUENCE</scope>
    <source>
        <strain evidence="1">PB745_02</strain>
        <tissue evidence="1">Gill</tissue>
    </source>
</reference>
<dbReference type="SUPFAM" id="SSF49777">
    <property type="entry name" value="PEBP-like"/>
    <property type="match status" value="1"/>
</dbReference>
<dbReference type="InterPro" id="IPR008914">
    <property type="entry name" value="PEBP"/>
</dbReference>
<proteinExistence type="predicted"/>
<comment type="caution">
    <text evidence="1">The sequence shown here is derived from an EMBL/GenBank/DDBJ whole genome shotgun (WGS) entry which is preliminary data.</text>
</comment>
<protein>
    <recommendedName>
        <fullName evidence="3">Phosphatidylethanolamine-binding protein</fullName>
    </recommendedName>
</protein>
<dbReference type="EMBL" id="JAWZYT010000505">
    <property type="protein sequence ID" value="KAK4322604.1"/>
    <property type="molecule type" value="Genomic_DNA"/>
</dbReference>
<dbReference type="PANTHER" id="PTHR11362:SF82">
    <property type="entry name" value="PHOSPHATIDYLETHANOLAMINE-BINDING PROTEIN 4"/>
    <property type="match status" value="1"/>
</dbReference>
<sequence length="165" mass="18535">MAQQHSVCSLNPPQYSCPSPDLLQIQFSGVNVENCGENYSKSLFSELNAVTYTEAVQSEKYTLVLTDPDAPRHEEGEAWLHWIHTGLKGSDLSQGKLTGHDLVVYNPPTPPKGTGTHRYALFLYREEGQQQDTSVRKRGRFSLHQYAERNGLCGPLAMNMFTTKF</sequence>
<organism evidence="1 2">
    <name type="scientific">Petrolisthes manimaculis</name>
    <dbReference type="NCBI Taxonomy" id="1843537"/>
    <lineage>
        <taxon>Eukaryota</taxon>
        <taxon>Metazoa</taxon>
        <taxon>Ecdysozoa</taxon>
        <taxon>Arthropoda</taxon>
        <taxon>Crustacea</taxon>
        <taxon>Multicrustacea</taxon>
        <taxon>Malacostraca</taxon>
        <taxon>Eumalacostraca</taxon>
        <taxon>Eucarida</taxon>
        <taxon>Decapoda</taxon>
        <taxon>Pleocyemata</taxon>
        <taxon>Anomura</taxon>
        <taxon>Galatheoidea</taxon>
        <taxon>Porcellanidae</taxon>
        <taxon>Petrolisthes</taxon>
    </lineage>
</organism>
<evidence type="ECO:0000313" key="1">
    <source>
        <dbReference type="EMBL" id="KAK4322604.1"/>
    </source>
</evidence>
<accession>A0AAE1QA22</accession>
<dbReference type="AlphaFoldDB" id="A0AAE1QA22"/>
<evidence type="ECO:0008006" key="3">
    <source>
        <dbReference type="Google" id="ProtNLM"/>
    </source>
</evidence>